<evidence type="ECO:0000256" key="12">
    <source>
        <dbReference type="SAM" id="Phobius"/>
    </source>
</evidence>
<keyword evidence="5 12" id="KW-0812">Transmembrane</keyword>
<accession>A0AAV5MJR9</accession>
<evidence type="ECO:0000256" key="6">
    <source>
        <dbReference type="ARBA" id="ARBA00022729"/>
    </source>
</evidence>
<keyword evidence="10" id="KW-0675">Receptor</keyword>
<dbReference type="Pfam" id="PF13855">
    <property type="entry name" value="LRR_8"/>
    <property type="match status" value="1"/>
</dbReference>
<dbReference type="SMART" id="SM00369">
    <property type="entry name" value="LRR_TYP"/>
    <property type="match status" value="10"/>
</dbReference>
<dbReference type="InterPro" id="IPR051502">
    <property type="entry name" value="RLP_Defense_Trigger"/>
</dbReference>
<dbReference type="PANTHER" id="PTHR48062">
    <property type="entry name" value="RECEPTOR-LIKE PROTEIN 14"/>
    <property type="match status" value="1"/>
</dbReference>
<evidence type="ECO:0000256" key="4">
    <source>
        <dbReference type="ARBA" id="ARBA00022614"/>
    </source>
</evidence>
<keyword evidence="8 12" id="KW-1133">Transmembrane helix</keyword>
<dbReference type="InterPro" id="IPR032675">
    <property type="entry name" value="LRR_dom_sf"/>
</dbReference>
<keyword evidence="6" id="KW-0732">Signal</keyword>
<comment type="subcellular location">
    <subcellularLocation>
        <location evidence="1">Cell membrane</location>
        <topology evidence="1">Single-pass type I membrane protein</topology>
    </subcellularLocation>
</comment>
<evidence type="ECO:0000256" key="9">
    <source>
        <dbReference type="ARBA" id="ARBA00023136"/>
    </source>
</evidence>
<dbReference type="FunFam" id="3.80.10.10:FF:000041">
    <property type="entry name" value="LRR receptor-like serine/threonine-protein kinase ERECTA"/>
    <property type="match status" value="1"/>
</dbReference>
<proteinExistence type="inferred from homology"/>
<evidence type="ECO:0000256" key="7">
    <source>
        <dbReference type="ARBA" id="ARBA00022737"/>
    </source>
</evidence>
<keyword evidence="7" id="KW-0677">Repeat</keyword>
<dbReference type="EMBL" id="BPVZ01000284">
    <property type="protein sequence ID" value="GKV49098.1"/>
    <property type="molecule type" value="Genomic_DNA"/>
</dbReference>
<keyword evidence="9 12" id="KW-0472">Membrane</keyword>
<dbReference type="PRINTS" id="PR00019">
    <property type="entry name" value="LEURICHRPT"/>
</dbReference>
<keyword evidence="3" id="KW-1003">Cell membrane</keyword>
<keyword evidence="4" id="KW-0433">Leucine-rich repeat</keyword>
<evidence type="ECO:0000256" key="5">
    <source>
        <dbReference type="ARBA" id="ARBA00022692"/>
    </source>
</evidence>
<reference evidence="13 14" key="1">
    <citation type="journal article" date="2021" name="Commun. Biol.">
        <title>The genome of Shorea leprosula (Dipterocarpaceae) highlights the ecological relevance of drought in aseasonal tropical rainforests.</title>
        <authorList>
            <person name="Ng K.K.S."/>
            <person name="Kobayashi M.J."/>
            <person name="Fawcett J.A."/>
            <person name="Hatakeyama M."/>
            <person name="Paape T."/>
            <person name="Ng C.H."/>
            <person name="Ang C.C."/>
            <person name="Tnah L.H."/>
            <person name="Lee C.T."/>
            <person name="Nishiyama T."/>
            <person name="Sese J."/>
            <person name="O'Brien M.J."/>
            <person name="Copetti D."/>
            <person name="Mohd Noor M.I."/>
            <person name="Ong R.C."/>
            <person name="Putra M."/>
            <person name="Sireger I.Z."/>
            <person name="Indrioko S."/>
            <person name="Kosugi Y."/>
            <person name="Izuno A."/>
            <person name="Isagi Y."/>
            <person name="Lee S.L."/>
            <person name="Shimizu K.K."/>
        </authorList>
    </citation>
    <scope>NUCLEOTIDE SEQUENCE [LARGE SCALE GENOMIC DNA]</scope>
    <source>
        <strain evidence="13">214</strain>
    </source>
</reference>
<dbReference type="SUPFAM" id="SSF52058">
    <property type="entry name" value="L domain-like"/>
    <property type="match status" value="3"/>
</dbReference>
<dbReference type="FunFam" id="3.80.10.10:FF:000111">
    <property type="entry name" value="LRR receptor-like serine/threonine-protein kinase ERECTA"/>
    <property type="match status" value="1"/>
</dbReference>
<dbReference type="Pfam" id="PF00560">
    <property type="entry name" value="LRR_1"/>
    <property type="match status" value="8"/>
</dbReference>
<dbReference type="Proteomes" id="UP001054252">
    <property type="component" value="Unassembled WGS sequence"/>
</dbReference>
<dbReference type="InterPro" id="IPR001611">
    <property type="entry name" value="Leu-rich_rpt"/>
</dbReference>
<dbReference type="FunFam" id="3.80.10.10:FF:000095">
    <property type="entry name" value="LRR receptor-like serine/threonine-protein kinase GSO1"/>
    <property type="match status" value="1"/>
</dbReference>
<comment type="caution">
    <text evidence="13">The sequence shown here is derived from an EMBL/GenBank/DDBJ whole genome shotgun (WGS) entry which is preliminary data.</text>
</comment>
<evidence type="ECO:0000313" key="13">
    <source>
        <dbReference type="EMBL" id="GKV49098.1"/>
    </source>
</evidence>
<evidence type="ECO:0000256" key="11">
    <source>
        <dbReference type="ARBA" id="ARBA00023180"/>
    </source>
</evidence>
<evidence type="ECO:0000256" key="8">
    <source>
        <dbReference type="ARBA" id="ARBA00022989"/>
    </source>
</evidence>
<comment type="similarity">
    <text evidence="2">Belongs to the RLP family.</text>
</comment>
<evidence type="ECO:0000256" key="3">
    <source>
        <dbReference type="ARBA" id="ARBA00022475"/>
    </source>
</evidence>
<name>A0AAV5MJR9_9ROSI</name>
<keyword evidence="14" id="KW-1185">Reference proteome</keyword>
<protein>
    <submittedName>
        <fullName evidence="13">Uncharacterized protein</fullName>
    </submittedName>
</protein>
<sequence>MVNEDIISILGKLPSLTSLDLSENQLEGPLSKRELGNLSKVEVLILRHNKLNGSLPIQDLKAFTNLRILDLSWNFFSDGIPQSIRALNYLEALSLSYNQLNGSLPISGLCRLKRLHELDLSHNSFDGTLPPCLANLTSLQLLDVSANLFSGNLPSNLIESLTSLKYIDLSHNHFQGSFSFSSIASHSKLEVFMLTGYNNNLNIATQTTGGINPLFQLTVLVLSDLGLNSIPKNNSITGQFLSPSYTMRNVVWLDLSVNQLHGKLPDDFGDKLLSLEYLNLSGNSFKKNLPSSLGKLRNLVKLDLAFNSFSGEVPKELLVGCTWLEHLRLSYNRFSGQIFTSEFNLSNLIQLELNNNKFMGRLSHVKLEILSILDVSNNDMSGPIPSWISSVNLILAMGNNYFNGQIPCEELLSAQFVDLSNNRLSGPLPSCFDFSKIDQIHLEGNNFSGLLQNFLPNSSNSLSVLNLRDNSLSGGIPWLISTCVNLRHLLLGKNQLSGWIPKTLCLLKNISIMDLSSNTFSGTVPSCFHNLTFGRVVLNYGETLAQDGFLISNDFTDQGCLYGVLLKKNLNIHIDIGAAGQAVTDIVTKNRASSYIGKRINLMSALDMSCNDLIGEIPEEYGMLSQILSLNLSHNRLTGPIPITFSKLAQIESMDLSYNNLSGEIPLELDSLNFLEVFNVSYNNLSGEIPTTKAQFLTFDKSSYEGNPFLCGLPLAKNCTTETNLRQVEAPFGETESKWYEVDPSAFLTCFLPAYLVFFLGVVTVLCINPYWLKLTLSFLGCRSFRLPRSF</sequence>
<organism evidence="13 14">
    <name type="scientific">Rubroshorea leprosula</name>
    <dbReference type="NCBI Taxonomy" id="152421"/>
    <lineage>
        <taxon>Eukaryota</taxon>
        <taxon>Viridiplantae</taxon>
        <taxon>Streptophyta</taxon>
        <taxon>Embryophyta</taxon>
        <taxon>Tracheophyta</taxon>
        <taxon>Spermatophyta</taxon>
        <taxon>Magnoliopsida</taxon>
        <taxon>eudicotyledons</taxon>
        <taxon>Gunneridae</taxon>
        <taxon>Pentapetalae</taxon>
        <taxon>rosids</taxon>
        <taxon>malvids</taxon>
        <taxon>Malvales</taxon>
        <taxon>Dipterocarpaceae</taxon>
        <taxon>Rubroshorea</taxon>
    </lineage>
</organism>
<keyword evidence="11" id="KW-0325">Glycoprotein</keyword>
<dbReference type="Gene3D" id="3.80.10.10">
    <property type="entry name" value="Ribonuclease Inhibitor"/>
    <property type="match status" value="5"/>
</dbReference>
<dbReference type="Pfam" id="PF13516">
    <property type="entry name" value="LRR_6"/>
    <property type="match status" value="1"/>
</dbReference>
<evidence type="ECO:0000256" key="2">
    <source>
        <dbReference type="ARBA" id="ARBA00009592"/>
    </source>
</evidence>
<evidence type="ECO:0000313" key="14">
    <source>
        <dbReference type="Proteomes" id="UP001054252"/>
    </source>
</evidence>
<dbReference type="AlphaFoldDB" id="A0AAV5MJR9"/>
<dbReference type="GO" id="GO:0005886">
    <property type="term" value="C:plasma membrane"/>
    <property type="evidence" value="ECO:0007669"/>
    <property type="project" value="UniProtKB-SubCell"/>
</dbReference>
<evidence type="ECO:0000256" key="1">
    <source>
        <dbReference type="ARBA" id="ARBA00004251"/>
    </source>
</evidence>
<dbReference type="InterPro" id="IPR003591">
    <property type="entry name" value="Leu-rich_rpt_typical-subtyp"/>
</dbReference>
<dbReference type="PANTHER" id="PTHR48062:SF52">
    <property type="entry name" value="RECEPTOR-LIKE PROTEIN 8-RELATED"/>
    <property type="match status" value="1"/>
</dbReference>
<gene>
    <name evidence="13" type="ORF">SLEP1_g55866</name>
</gene>
<feature type="transmembrane region" description="Helical" evidence="12">
    <location>
        <begin position="752"/>
        <end position="773"/>
    </location>
</feature>
<evidence type="ECO:0000256" key="10">
    <source>
        <dbReference type="ARBA" id="ARBA00023170"/>
    </source>
</evidence>